<reference evidence="2 3" key="1">
    <citation type="submission" date="2018-12" db="EMBL/GenBank/DDBJ databases">
        <title>Complete genome of Litorilituus sediminis.</title>
        <authorList>
            <person name="Liu A."/>
            <person name="Rong J."/>
        </authorList>
    </citation>
    <scope>NUCLEOTIDE SEQUENCE [LARGE SCALE GENOMIC DNA]</scope>
    <source>
        <strain evidence="2 3">JCM 17549</strain>
    </source>
</reference>
<evidence type="ECO:0000313" key="2">
    <source>
        <dbReference type="EMBL" id="QBG34929.1"/>
    </source>
</evidence>
<dbReference type="AlphaFoldDB" id="A0A4P6P4C7"/>
<keyword evidence="3" id="KW-1185">Reference proteome</keyword>
<evidence type="ECO:0000256" key="1">
    <source>
        <dbReference type="SAM" id="MobiDB-lite"/>
    </source>
</evidence>
<dbReference type="KEGG" id="lsd:EMK97_03860"/>
<sequence>MNHKKAAAGEYNAHQLMGEKGYTPLGRTDGSYKPGETGIDGIYNHPNPPPDFVITEAKYNKARLGNTKAGKQMSNKWLTDERLRKAGLNKQQRMDILEALEDNDGTVQKLLIRNKEDSTLIIKELDENANIIGKALEL</sequence>
<protein>
    <submittedName>
        <fullName evidence="2">Uncharacterized protein</fullName>
    </submittedName>
</protein>
<organism evidence="2 3">
    <name type="scientific">Litorilituus sediminis</name>
    <dbReference type="NCBI Taxonomy" id="718192"/>
    <lineage>
        <taxon>Bacteria</taxon>
        <taxon>Pseudomonadati</taxon>
        <taxon>Pseudomonadota</taxon>
        <taxon>Gammaproteobacteria</taxon>
        <taxon>Alteromonadales</taxon>
        <taxon>Colwelliaceae</taxon>
        <taxon>Litorilituus</taxon>
    </lineage>
</organism>
<dbReference type="Proteomes" id="UP000290244">
    <property type="component" value="Chromosome"/>
</dbReference>
<evidence type="ECO:0000313" key="3">
    <source>
        <dbReference type="Proteomes" id="UP000290244"/>
    </source>
</evidence>
<name>A0A4P6P4C7_9GAMM</name>
<dbReference type="OrthoDB" id="9816400at2"/>
<accession>A0A4P6P4C7</accession>
<dbReference type="EMBL" id="CP034759">
    <property type="protein sequence ID" value="QBG34929.1"/>
    <property type="molecule type" value="Genomic_DNA"/>
</dbReference>
<gene>
    <name evidence="2" type="ORF">EMK97_03860</name>
</gene>
<feature type="region of interest" description="Disordered" evidence="1">
    <location>
        <begin position="20"/>
        <end position="47"/>
    </location>
</feature>
<proteinExistence type="predicted"/>
<dbReference type="RefSeq" id="WP_130599604.1">
    <property type="nucleotide sequence ID" value="NZ_CP034759.1"/>
</dbReference>